<feature type="region of interest" description="Disordered" evidence="1">
    <location>
        <begin position="1657"/>
        <end position="1681"/>
    </location>
</feature>
<dbReference type="InterPro" id="IPR002925">
    <property type="entry name" value="Dienelactn_hydro"/>
</dbReference>
<dbReference type="Proteomes" id="UP000231358">
    <property type="component" value="Unassembled WGS sequence"/>
</dbReference>
<dbReference type="EMBL" id="NEXV01000166">
    <property type="protein sequence ID" value="PIG87305.1"/>
    <property type="molecule type" value="Genomic_DNA"/>
</dbReference>
<feature type="compositionally biased region" description="Low complexity" evidence="1">
    <location>
        <begin position="476"/>
        <end position="510"/>
    </location>
</feature>
<keyword evidence="5" id="KW-1185">Reference proteome</keyword>
<dbReference type="PANTHER" id="PTHR42345">
    <property type="entry name" value="TPR_REGION DOMAIN-CONTAINING PROTEIN"/>
    <property type="match status" value="1"/>
</dbReference>
<dbReference type="Gene3D" id="2.30.110.10">
    <property type="entry name" value="Electron Transport, Fmn-binding Protein, Chain A"/>
    <property type="match status" value="1"/>
</dbReference>
<gene>
    <name evidence="4" type="ORF">AARAC_010445</name>
</gene>
<dbReference type="InterPro" id="IPR055343">
    <property type="entry name" value="CREG_beta-barrel"/>
</dbReference>
<dbReference type="Gene3D" id="1.10.472.10">
    <property type="entry name" value="Cyclin-like"/>
    <property type="match status" value="1"/>
</dbReference>
<dbReference type="Pfam" id="PF01738">
    <property type="entry name" value="DLH"/>
    <property type="match status" value="1"/>
</dbReference>
<feature type="region of interest" description="Disordered" evidence="1">
    <location>
        <begin position="594"/>
        <end position="619"/>
    </location>
</feature>
<accession>A0A2G7G3Z6</accession>
<dbReference type="InterPro" id="IPR012349">
    <property type="entry name" value="Split_barrel_FMN-bd"/>
</dbReference>
<dbReference type="Pfam" id="PF08613">
    <property type="entry name" value="Cyclin"/>
    <property type="match status" value="1"/>
</dbReference>
<protein>
    <submittedName>
        <fullName evidence="4">G1/S-specific cyclin Pcl5</fullName>
    </submittedName>
</protein>
<feature type="compositionally biased region" description="Polar residues" evidence="1">
    <location>
        <begin position="1286"/>
        <end position="1298"/>
    </location>
</feature>
<dbReference type="Pfam" id="PF13883">
    <property type="entry name" value="CREG_beta-barrel"/>
    <property type="match status" value="1"/>
</dbReference>
<dbReference type="STRING" id="656916.A0A2G7G3Z6"/>
<feature type="region of interest" description="Disordered" evidence="1">
    <location>
        <begin position="1260"/>
        <end position="1331"/>
    </location>
</feature>
<name>A0A2G7G3Z6_9EURO</name>
<dbReference type="Gene3D" id="3.40.50.1820">
    <property type="entry name" value="alpha/beta hydrolase"/>
    <property type="match status" value="1"/>
</dbReference>
<dbReference type="GO" id="GO:0019901">
    <property type="term" value="F:protein kinase binding"/>
    <property type="evidence" value="ECO:0007669"/>
    <property type="project" value="InterPro"/>
</dbReference>
<feature type="domain" description="CREG-like beta-barrel" evidence="3">
    <location>
        <begin position="793"/>
        <end position="978"/>
    </location>
</feature>
<dbReference type="PANTHER" id="PTHR42345:SF2">
    <property type="entry name" value="HELICASE-LIKE PROTEIN"/>
    <property type="match status" value="1"/>
</dbReference>
<organism evidence="4 5">
    <name type="scientific">Aspergillus arachidicola</name>
    <dbReference type="NCBI Taxonomy" id="656916"/>
    <lineage>
        <taxon>Eukaryota</taxon>
        <taxon>Fungi</taxon>
        <taxon>Dikarya</taxon>
        <taxon>Ascomycota</taxon>
        <taxon>Pezizomycotina</taxon>
        <taxon>Eurotiomycetes</taxon>
        <taxon>Eurotiomycetidae</taxon>
        <taxon>Eurotiales</taxon>
        <taxon>Aspergillaceae</taxon>
        <taxon>Aspergillus</taxon>
        <taxon>Aspergillus subgen. Circumdati</taxon>
    </lineage>
</organism>
<dbReference type="InterPro" id="IPR013922">
    <property type="entry name" value="Cyclin_PHO80-like"/>
</dbReference>
<feature type="compositionally biased region" description="Polar residues" evidence="1">
    <location>
        <begin position="376"/>
        <end position="391"/>
    </location>
</feature>
<dbReference type="SUPFAM" id="SSF53474">
    <property type="entry name" value="alpha/beta-Hydrolases"/>
    <property type="match status" value="1"/>
</dbReference>
<dbReference type="GO" id="GO:0016787">
    <property type="term" value="F:hydrolase activity"/>
    <property type="evidence" value="ECO:0007669"/>
    <property type="project" value="InterPro"/>
</dbReference>
<evidence type="ECO:0000259" key="3">
    <source>
        <dbReference type="Pfam" id="PF13883"/>
    </source>
</evidence>
<evidence type="ECO:0000256" key="1">
    <source>
        <dbReference type="SAM" id="MobiDB-lite"/>
    </source>
</evidence>
<evidence type="ECO:0000313" key="5">
    <source>
        <dbReference type="Proteomes" id="UP000231358"/>
    </source>
</evidence>
<feature type="compositionally biased region" description="Basic and acidic residues" evidence="1">
    <location>
        <begin position="1315"/>
        <end position="1325"/>
    </location>
</feature>
<feature type="domain" description="Dienelactone hydrolase" evidence="2">
    <location>
        <begin position="1060"/>
        <end position="1217"/>
    </location>
</feature>
<feature type="compositionally biased region" description="Low complexity" evidence="1">
    <location>
        <begin position="1305"/>
        <end position="1314"/>
    </location>
</feature>
<feature type="compositionally biased region" description="Polar residues" evidence="1">
    <location>
        <begin position="328"/>
        <end position="352"/>
    </location>
</feature>
<feature type="region of interest" description="Disordered" evidence="1">
    <location>
        <begin position="476"/>
        <end position="511"/>
    </location>
</feature>
<reference evidence="4 5" key="1">
    <citation type="submission" date="2017-05" db="EMBL/GenBank/DDBJ databases">
        <title>Genome sequence for an aflatoxigenic pathogen of Argentinian peanut, Aspergillus arachidicola.</title>
        <authorList>
            <person name="Moore G."/>
            <person name="Beltz S.B."/>
            <person name="Mack B.M."/>
        </authorList>
    </citation>
    <scope>NUCLEOTIDE SEQUENCE [LARGE SCALE GENOMIC DNA]</scope>
    <source>
        <strain evidence="4 5">CBS 117610</strain>
    </source>
</reference>
<dbReference type="InterPro" id="IPR029058">
    <property type="entry name" value="AB_hydrolase_fold"/>
</dbReference>
<evidence type="ECO:0000259" key="2">
    <source>
        <dbReference type="Pfam" id="PF01738"/>
    </source>
</evidence>
<evidence type="ECO:0000313" key="4">
    <source>
        <dbReference type="EMBL" id="PIG87305.1"/>
    </source>
</evidence>
<feature type="compositionally biased region" description="Polar residues" evidence="1">
    <location>
        <begin position="600"/>
        <end position="610"/>
    </location>
</feature>
<feature type="region of interest" description="Disordered" evidence="1">
    <location>
        <begin position="326"/>
        <end position="420"/>
    </location>
</feature>
<dbReference type="SUPFAM" id="SSF50475">
    <property type="entry name" value="FMN-binding split barrel"/>
    <property type="match status" value="1"/>
</dbReference>
<feature type="compositionally biased region" description="Low complexity" evidence="1">
    <location>
        <begin position="392"/>
        <end position="412"/>
    </location>
</feature>
<comment type="caution">
    <text evidence="4">The sequence shown here is derived from an EMBL/GenBank/DDBJ whole genome shotgun (WGS) entry which is preliminary data.</text>
</comment>
<proteinExistence type="predicted"/>
<dbReference type="CDD" id="cd20557">
    <property type="entry name" value="CYCLIN_ScPCL1-like"/>
    <property type="match status" value="1"/>
</dbReference>
<sequence>MTGIDVLGLKDPNPSVSYRASYAHPYASSISSSASSSSSSVFSLDGASHGSISSASTNPVDVIWENDGEYQTAGRGLGPSRGPLRGNAVKAADVAVPPELRKHPRRTNSGIQSNGVSCARPPPCLLRQSERKVNFVDNLVDTASQIVETIWPLSAVALRSDSTTGCKGVLPLRTFIQETLRRSRTSYSTLQVALYYLIKIKPHVPSHDLAHDQTRSKPVCRAMQCGRRMFLAALILASKYLQDRNYSARAWSKISGLNTLEINQNELMFLQAVDWKLHIPEATFQRWTDIVLKYTPGAGIMPGEGQTWQTVIPRLTPELEEIDLEPMTPTSMEGSDSGSMAGSPSPRGTSMRGSFLPTFASEPSTLPSEAPVLKRTPTTLEQASRADSFNVSLPSLPRLPTLPTPQLTPQSSMASTPAASAGSFSSHRRYFCAAMSQAQNMCMARSTLDQRPSLSFCPKTGSFDSYPTMVRRSSLARSTSSASSPDSMVSDVSTLSANSSRSSSMSSTTSGPVLPRLAIQATLRCTNNSMKENRKAVAIASPIDESSYNDIYQSPESFTGSTGHVSELSKFSLGTPVDMTSAHEAAQSLCALSGSAPRAPQTNQQSGNQRQCRKRGRAGSDDFALQNHVRHLMHSNTITEGTVLPDGNMTGLFMNAGPQRTQSLTAAQLHTLNYNVPLSGPAGIKRACCGSEARKIALNPSVRADYLGLTHLHPKRKLIMKGLDRGLALVSTLALLFVQAVAVPLSAAENASPDQTVLGDTYNLPSTPENNADIFEKDPEAEAAPSWFTSTLMARRLLALSTTGVASTIFSHTPKDVHVPAAVAGLSISQKEYISDCDEALPPSSGNGGNGDPTFLALEVETTFRNTAAGSNISITLDWWDHLNETEPLWPGFPLSPAGLPRVTLFGYVESFPSPVPEDTEAALRSCYLKAHPDARVWLPERPGSPHRSHWVRMVVTQVYWIGGFGGFQRIGWMNVTEWKGIRREESLPGIGDGRGWEDVRLPGEKGSLSSLKTRPSSFRPIHCSSAAMSGVSKACCSIPPIVPKGYQAKGEYKTLNGLKTYVTGPENASKAILVIYDIFGFFDQTIQGADILATANEQKYRVFMPDFFEGQPADISWFPPQTDDHKQKLGNFFQTKAAPPSTLSKIPDVVSEANKLAPNGEFESWSILGYCWGGKITALASGKDNKIFKAAVQCHPAMLAPEDAKSVSIPMAVLASKDENPKDVQDFGSNLKKETTLRLSPLRSTAGWQPVRTSRTLKSVKNLFRRHRDDSEMEMSTVERGHGSTHANHPKQSTATATKGHKGSQSSPQAQEPSAKEHNQEGNHDATSSSEYALSKKDIETLFSGAPFFLLERGKYDHHYPQVIFPFDDHDPTIQNLWDRKPLPHPSYTLLPNMLSMNGKDPGAVGLRHFLELPVADAVRYPEEPKKLNYIQLSSIPASEVYELMEHYHDVYALSGGPAYDRKQLLCDGPSAWKKIGVRDINLQCLVERLRTLTNLRRELLHGKKATTILDTESTRDFLAHSLKSQIKALTMTLAARNAWVDFSLPEWRLYAGQLLWEAGPHPDGDLLDPSTCSKPWMHPTLERRWLLIQMLLAAELLLRLDATVRVGILENSKELQITAQDVDDFEKLRSGKVDWDLVVVRRFMDTFDISYRADEPDHPGFDPVEHTGHSRGEKNHEKNPRSFFENLLHRSLSGSAAESNESAWNCSLVPTYLDQQLQGLLVFGQEIGWPGLDGLRAGLESAIGSGQMSEAISNAYNTPVHNMLPVEAGAPLSREEMHTRSPSRRWIALHCSQDQKASVQLGGWITRSWLSGFVFPGEQISHLLMATILENDPDALAKLGPIANLYGGFAYNGMTWWSKECVVGRVLASLEDSKECLGWIRSAVVPKDAWTVQPLDNSWFEVSVQPPLSMPGKPRIRQGNKIAYESTPLGRGARVSGAFSLPLDSPLEKEPKKVVFETLTFSGKDGQSLENTPHPIVDRTLMTFSIASGTDSPRKVSFQLRYNVRFITSHECRPPGNFISYHCACPTGSGTSTPSSSSSPRHHHRLPGHPLHSGYKYKHISLDSLPEHCVPDNAFIEGSYHSNHGNHHRNHEVLIVDARGGHERETFARAWCASLGYHALIGRVGRTCLACCIREARAISVKVVLRVDGGVNRSPYPSSQTLPGLKEI</sequence>